<accession>A0A511Z1J6</accession>
<dbReference type="EMBL" id="BJYK01000010">
    <property type="protein sequence ID" value="GEN81304.1"/>
    <property type="molecule type" value="Genomic_DNA"/>
</dbReference>
<protein>
    <submittedName>
        <fullName evidence="1">Uncharacterized protein</fullName>
    </submittedName>
</protein>
<name>A0A511Z1J6_9CELL</name>
<reference evidence="1 2" key="1">
    <citation type="submission" date="2019-07" db="EMBL/GenBank/DDBJ databases">
        <title>Whole genome shotgun sequence of Actinotalea fermentans NBRC 105374.</title>
        <authorList>
            <person name="Hosoyama A."/>
            <person name="Uohara A."/>
            <person name="Ohji S."/>
            <person name="Ichikawa N."/>
        </authorList>
    </citation>
    <scope>NUCLEOTIDE SEQUENCE [LARGE SCALE GENOMIC DNA]</scope>
    <source>
        <strain evidence="1 2">NBRC 105374</strain>
    </source>
</reference>
<keyword evidence="2" id="KW-1185">Reference proteome</keyword>
<evidence type="ECO:0000313" key="2">
    <source>
        <dbReference type="Proteomes" id="UP000321484"/>
    </source>
</evidence>
<sequence>MPQLSEPVRSRLRATTSLTTAQVKQRGLAAAKAAKGDLWNGRQRVTRVTTAPKSDVYEIRDLVGSRRLMSFRLVTEVKDGRTQVRLDVEEAVLVAPSRLTRLKEPKVLALHTLKQFLAALADGLRSEDPDANVKVREDLKP</sequence>
<dbReference type="RefSeq" id="WP_034247421.1">
    <property type="nucleotide sequence ID" value="NZ_BJYK01000010.1"/>
</dbReference>
<comment type="caution">
    <text evidence="1">The sequence shown here is derived from an EMBL/GenBank/DDBJ whole genome shotgun (WGS) entry which is preliminary data.</text>
</comment>
<dbReference type="AlphaFoldDB" id="A0A511Z1J6"/>
<gene>
    <name evidence="1" type="ORF">AFE02nite_30380</name>
</gene>
<proteinExistence type="predicted"/>
<evidence type="ECO:0000313" key="1">
    <source>
        <dbReference type="EMBL" id="GEN81304.1"/>
    </source>
</evidence>
<organism evidence="1 2">
    <name type="scientific">Actinotalea fermentans</name>
    <dbReference type="NCBI Taxonomy" id="43671"/>
    <lineage>
        <taxon>Bacteria</taxon>
        <taxon>Bacillati</taxon>
        <taxon>Actinomycetota</taxon>
        <taxon>Actinomycetes</taxon>
        <taxon>Micrococcales</taxon>
        <taxon>Cellulomonadaceae</taxon>
        <taxon>Actinotalea</taxon>
    </lineage>
</organism>
<dbReference type="Proteomes" id="UP000321484">
    <property type="component" value="Unassembled WGS sequence"/>
</dbReference>